<evidence type="ECO:0000313" key="4">
    <source>
        <dbReference type="Proteomes" id="UP001174050"/>
    </source>
</evidence>
<sequence length="290" mass="30756">MSLPVAGTAQADEAVGTGGLTVTDHSAAAPAMRVMDPVTGAVSGVLAEGVDGVLSTKTGQVAYIRYRDECVQETEGCVRIPDLVTAAVDGTNQRVLVESVQDEGGDYYIGRPDWSPNGKRVLYDTPRGLEWIGADGSGSEILASGRAGTFSPDGSSIAFMATTQYESWDGWEYSQDVHVMDLATRQVRPLTRQQHATEAPDWSPDGQRIVYVAEYGVRVVEVATGTVTEIPTPGLSNFRTPVFSPDGSAIAFHALDDSTGTGAVYVVDADGANLHVLTDRAVTLTDWISK</sequence>
<dbReference type="InterPro" id="IPR011042">
    <property type="entry name" value="6-blade_b-propeller_TolB-like"/>
</dbReference>
<evidence type="ECO:0000259" key="2">
    <source>
        <dbReference type="Pfam" id="PF00930"/>
    </source>
</evidence>
<name>A0ABT7Z923_9ACTN</name>
<comment type="similarity">
    <text evidence="1">Belongs to the TolB family.</text>
</comment>
<proteinExistence type="inferred from homology"/>
<accession>A0ABT7Z923</accession>
<protein>
    <submittedName>
        <fullName evidence="3">DPP IV N-terminal domain-containing protein</fullName>
    </submittedName>
</protein>
<comment type="caution">
    <text evidence="3">The sequence shown here is derived from an EMBL/GenBank/DDBJ whole genome shotgun (WGS) entry which is preliminary data.</text>
</comment>
<dbReference type="RefSeq" id="WP_290113083.1">
    <property type="nucleotide sequence ID" value="NZ_JAUEPL010000026.1"/>
</dbReference>
<dbReference type="Pfam" id="PF07676">
    <property type="entry name" value="PD40"/>
    <property type="match status" value="1"/>
</dbReference>
<dbReference type="Pfam" id="PF00930">
    <property type="entry name" value="DPPIV_N"/>
    <property type="match status" value="1"/>
</dbReference>
<organism evidence="3 4">
    <name type="scientific">Streptomyces ficellus</name>
    <dbReference type="NCBI Taxonomy" id="1977088"/>
    <lineage>
        <taxon>Bacteria</taxon>
        <taxon>Bacillati</taxon>
        <taxon>Actinomycetota</taxon>
        <taxon>Actinomycetes</taxon>
        <taxon>Kitasatosporales</taxon>
        <taxon>Streptomycetaceae</taxon>
        <taxon>Streptomyces</taxon>
    </lineage>
</organism>
<dbReference type="EMBL" id="JAUEPL010000026">
    <property type="protein sequence ID" value="MDN3295928.1"/>
    <property type="molecule type" value="Genomic_DNA"/>
</dbReference>
<dbReference type="SUPFAM" id="SSF82171">
    <property type="entry name" value="DPP6 N-terminal domain-like"/>
    <property type="match status" value="1"/>
</dbReference>
<dbReference type="Proteomes" id="UP001174050">
    <property type="component" value="Unassembled WGS sequence"/>
</dbReference>
<keyword evidence="4" id="KW-1185">Reference proteome</keyword>
<evidence type="ECO:0000256" key="1">
    <source>
        <dbReference type="ARBA" id="ARBA00009820"/>
    </source>
</evidence>
<gene>
    <name evidence="3" type="ORF">QWM81_18090</name>
</gene>
<dbReference type="InterPro" id="IPR002469">
    <property type="entry name" value="Peptidase_S9B_N"/>
</dbReference>
<feature type="domain" description="Dipeptidylpeptidase IV N-terminal" evidence="2">
    <location>
        <begin position="172"/>
        <end position="258"/>
    </location>
</feature>
<evidence type="ECO:0000313" key="3">
    <source>
        <dbReference type="EMBL" id="MDN3295928.1"/>
    </source>
</evidence>
<dbReference type="PANTHER" id="PTHR36842">
    <property type="entry name" value="PROTEIN TOLB HOMOLOG"/>
    <property type="match status" value="1"/>
</dbReference>
<dbReference type="Gene3D" id="2.120.10.30">
    <property type="entry name" value="TolB, C-terminal domain"/>
    <property type="match status" value="2"/>
</dbReference>
<reference evidence="3" key="1">
    <citation type="submission" date="2023-06" db="EMBL/GenBank/DDBJ databases">
        <title>WGS-Sequencing of Streptomyces ficellus isolate 21 collected from sand in Gara Djebilet Iron Mine in Algeria.</title>
        <authorList>
            <person name="Zegers G.P."/>
            <person name="Gomez A."/>
            <person name="Gueddou A."/>
            <person name="Zahara A.F."/>
            <person name="Worth M."/>
            <person name="Sevigny J.L."/>
            <person name="Tisa L."/>
        </authorList>
    </citation>
    <scope>NUCLEOTIDE SEQUENCE</scope>
    <source>
        <strain evidence="3">AS11</strain>
    </source>
</reference>
<dbReference type="InterPro" id="IPR011659">
    <property type="entry name" value="WD40"/>
</dbReference>